<sequence length="129" mass="14053">MPLHILLILVIGGIAVIAGLLHLLGLSRVTPLTRDSARRAWLRAYPDDPPADILLSDDRRAALIALDRGTGLVWCFGADTVARVLTAPRVTPHRRGLSLRFADDGAPRVTLTLGHDERPVWAKRLETAA</sequence>
<dbReference type="OrthoDB" id="7859692at2"/>
<proteinExistence type="predicted"/>
<evidence type="ECO:0008006" key="4">
    <source>
        <dbReference type="Google" id="ProtNLM"/>
    </source>
</evidence>
<accession>A0A5S3PCJ1</accession>
<gene>
    <name evidence="2" type="ORF">FDT80_12490</name>
</gene>
<keyword evidence="1" id="KW-1133">Transmembrane helix</keyword>
<keyword evidence="1" id="KW-0812">Transmembrane</keyword>
<evidence type="ECO:0000313" key="3">
    <source>
        <dbReference type="Proteomes" id="UP000309550"/>
    </source>
</evidence>
<keyword evidence="3" id="KW-1185">Reference proteome</keyword>
<organism evidence="2 3">
    <name type="scientific">Sulfitobacter sabulilitoris</name>
    <dbReference type="NCBI Taxonomy" id="2562655"/>
    <lineage>
        <taxon>Bacteria</taxon>
        <taxon>Pseudomonadati</taxon>
        <taxon>Pseudomonadota</taxon>
        <taxon>Alphaproteobacteria</taxon>
        <taxon>Rhodobacterales</taxon>
        <taxon>Roseobacteraceae</taxon>
        <taxon>Sulfitobacter</taxon>
    </lineage>
</organism>
<feature type="transmembrane region" description="Helical" evidence="1">
    <location>
        <begin position="6"/>
        <end position="26"/>
    </location>
</feature>
<comment type="caution">
    <text evidence="2">The sequence shown here is derived from an EMBL/GenBank/DDBJ whole genome shotgun (WGS) entry which is preliminary data.</text>
</comment>
<name>A0A5S3PCJ1_9RHOB</name>
<dbReference type="EMBL" id="VANS01000003">
    <property type="protein sequence ID" value="TMM51573.1"/>
    <property type="molecule type" value="Genomic_DNA"/>
</dbReference>
<protein>
    <recommendedName>
        <fullName evidence="4">DUF2550 family protein</fullName>
    </recommendedName>
</protein>
<evidence type="ECO:0000313" key="2">
    <source>
        <dbReference type="EMBL" id="TMM51573.1"/>
    </source>
</evidence>
<dbReference type="AlphaFoldDB" id="A0A5S3PCJ1"/>
<keyword evidence="1" id="KW-0472">Membrane</keyword>
<dbReference type="RefSeq" id="WP_138662648.1">
    <property type="nucleotide sequence ID" value="NZ_VANS01000003.1"/>
</dbReference>
<dbReference type="Proteomes" id="UP000309550">
    <property type="component" value="Unassembled WGS sequence"/>
</dbReference>
<evidence type="ECO:0000256" key="1">
    <source>
        <dbReference type="SAM" id="Phobius"/>
    </source>
</evidence>
<reference evidence="2 3" key="1">
    <citation type="submission" date="2019-05" db="EMBL/GenBank/DDBJ databases">
        <title>Sulfitobacter sabulilitoris sp. nov., isolated from a marine sand.</title>
        <authorList>
            <person name="Yoon J.-H."/>
        </authorList>
    </citation>
    <scope>NUCLEOTIDE SEQUENCE [LARGE SCALE GENOMIC DNA]</scope>
    <source>
        <strain evidence="2 3">HSMS-29</strain>
    </source>
</reference>